<evidence type="ECO:0000256" key="1">
    <source>
        <dbReference type="SAM" id="MobiDB-lite"/>
    </source>
</evidence>
<reference evidence="2 3" key="1">
    <citation type="submission" date="2023-02" db="EMBL/GenBank/DDBJ databases">
        <title>LHISI_Scaffold_Assembly.</title>
        <authorList>
            <person name="Stuart O.P."/>
            <person name="Cleave R."/>
            <person name="Magrath M.J.L."/>
            <person name="Mikheyev A.S."/>
        </authorList>
    </citation>
    <scope>NUCLEOTIDE SEQUENCE [LARGE SCALE GENOMIC DNA]</scope>
    <source>
        <strain evidence="2">Daus_M_001</strain>
        <tissue evidence="2">Leg muscle</tissue>
    </source>
</reference>
<comment type="caution">
    <text evidence="2">The sequence shown here is derived from an EMBL/GenBank/DDBJ whole genome shotgun (WGS) entry which is preliminary data.</text>
</comment>
<evidence type="ECO:0000313" key="3">
    <source>
        <dbReference type="Proteomes" id="UP001159363"/>
    </source>
</evidence>
<protein>
    <submittedName>
        <fullName evidence="2">Uncharacterized protein</fullName>
    </submittedName>
</protein>
<accession>A0ABQ9GL87</accession>
<organism evidence="2 3">
    <name type="scientific">Dryococelus australis</name>
    <dbReference type="NCBI Taxonomy" id="614101"/>
    <lineage>
        <taxon>Eukaryota</taxon>
        <taxon>Metazoa</taxon>
        <taxon>Ecdysozoa</taxon>
        <taxon>Arthropoda</taxon>
        <taxon>Hexapoda</taxon>
        <taxon>Insecta</taxon>
        <taxon>Pterygota</taxon>
        <taxon>Neoptera</taxon>
        <taxon>Polyneoptera</taxon>
        <taxon>Phasmatodea</taxon>
        <taxon>Verophasmatodea</taxon>
        <taxon>Anareolatae</taxon>
        <taxon>Phasmatidae</taxon>
        <taxon>Eurycanthinae</taxon>
        <taxon>Dryococelus</taxon>
    </lineage>
</organism>
<feature type="region of interest" description="Disordered" evidence="1">
    <location>
        <begin position="536"/>
        <end position="560"/>
    </location>
</feature>
<sequence>MVLRNSRLMAIHEESPRFRITFSNTRRSLSVNTRWLLGNGFVDVVPSRLHISEDHYCNSVSSLALCFLHAAFVASRFHGAFPPVDFPAVCFVRAIASSSIHSPLPTLHVGIVTDEAFGRRVFSGIPRFPALAFRRCFILSSFHPYRLSRPASPRYLRCSDSDGVQTMPRISLIRHDLGHPTGSIFTLVIASTSMSTCRPPRPRVWWSSSGVVLLAAGSHEPPSLQTYIRLTPALIPSPGGCVFKTAGLDLRGRAILRSRIKSVIIGSQVRIVVVMLKTPIMPESHRPDEHSTTRQKPQPRPFCVPTRIYSPTVFTDATRKTYRPRLALVLNSLYGPRPVVVDTRKRAGNYVRRHHEILIVPLYRAEYSSKQSYLYGKRYKSRDYSADGVRTGFSDFSTANTGPWKRQPWCVCKWYSLNARGKVAPTCMSKDEKPKHIDDLLMVGTGAGCVSGLSPLHLKGWEATCIAAERDWMDMAAVCGYDNNPKCIGCSRGASVGPDLGLTMIYCSECSHAVSTPLATAPRHCVPPPLASHPHYKPMSELPSRPSPGPHSSPDIPTARLFLPRNPINRLVVAPGREIKGEGVDMMVIEVNMERRRNEVVGETGDPRENPLTNGIVRHDSYLQKSGDPAED</sequence>
<dbReference type="EMBL" id="JARBHB010000011">
    <property type="protein sequence ID" value="KAJ8872785.1"/>
    <property type="molecule type" value="Genomic_DNA"/>
</dbReference>
<keyword evidence="3" id="KW-1185">Reference proteome</keyword>
<evidence type="ECO:0000313" key="2">
    <source>
        <dbReference type="EMBL" id="KAJ8872785.1"/>
    </source>
</evidence>
<dbReference type="Proteomes" id="UP001159363">
    <property type="component" value="Chromosome 10"/>
</dbReference>
<gene>
    <name evidence="2" type="ORF">PR048_026401</name>
</gene>
<proteinExistence type="predicted"/>
<feature type="compositionally biased region" description="Basic and acidic residues" evidence="1">
    <location>
        <begin position="283"/>
        <end position="292"/>
    </location>
</feature>
<feature type="region of interest" description="Disordered" evidence="1">
    <location>
        <begin position="601"/>
        <end position="632"/>
    </location>
</feature>
<name>A0ABQ9GL87_9NEOP</name>
<feature type="region of interest" description="Disordered" evidence="1">
    <location>
        <begin position="283"/>
        <end position="302"/>
    </location>
</feature>